<dbReference type="Proteomes" id="UP001201262">
    <property type="component" value="Unassembled WGS sequence"/>
</dbReference>
<dbReference type="GeneID" id="70251119"/>
<proteinExistence type="predicted"/>
<evidence type="ECO:0000313" key="1">
    <source>
        <dbReference type="EMBL" id="KAH8694321.1"/>
    </source>
</evidence>
<dbReference type="AlphaFoldDB" id="A0AAD4KKK2"/>
<accession>A0AAD4KKK2</accession>
<comment type="caution">
    <text evidence="1">The sequence shown here is derived from an EMBL/GenBank/DDBJ whole genome shotgun (WGS) entry which is preliminary data.</text>
</comment>
<organism evidence="1 2">
    <name type="scientific">Talaromyces proteolyticus</name>
    <dbReference type="NCBI Taxonomy" id="1131652"/>
    <lineage>
        <taxon>Eukaryota</taxon>
        <taxon>Fungi</taxon>
        <taxon>Dikarya</taxon>
        <taxon>Ascomycota</taxon>
        <taxon>Pezizomycotina</taxon>
        <taxon>Eurotiomycetes</taxon>
        <taxon>Eurotiomycetidae</taxon>
        <taxon>Eurotiales</taxon>
        <taxon>Trichocomaceae</taxon>
        <taxon>Talaromyces</taxon>
        <taxon>Talaromyces sect. Bacilispori</taxon>
    </lineage>
</organism>
<dbReference type="RefSeq" id="XP_046069991.1">
    <property type="nucleotide sequence ID" value="XM_046220832.1"/>
</dbReference>
<keyword evidence="2" id="KW-1185">Reference proteome</keyword>
<evidence type="ECO:0000313" key="2">
    <source>
        <dbReference type="Proteomes" id="UP001201262"/>
    </source>
</evidence>
<reference evidence="1" key="1">
    <citation type="submission" date="2021-12" db="EMBL/GenBank/DDBJ databases">
        <title>Convergent genome expansion in fungi linked to evolution of root-endophyte symbiosis.</title>
        <authorList>
            <consortium name="DOE Joint Genome Institute"/>
            <person name="Ke Y.-H."/>
            <person name="Bonito G."/>
            <person name="Liao H.-L."/>
            <person name="Looney B."/>
            <person name="Rojas-Flechas A."/>
            <person name="Nash J."/>
            <person name="Hameed K."/>
            <person name="Schadt C."/>
            <person name="Martin F."/>
            <person name="Crous P.W."/>
            <person name="Miettinen O."/>
            <person name="Magnuson J.K."/>
            <person name="Labbe J."/>
            <person name="Jacobson D."/>
            <person name="Doktycz M.J."/>
            <person name="Veneault-Fourrey C."/>
            <person name="Kuo A."/>
            <person name="Mondo S."/>
            <person name="Calhoun S."/>
            <person name="Riley R."/>
            <person name="Ohm R."/>
            <person name="LaButti K."/>
            <person name="Andreopoulos B."/>
            <person name="Pangilinan J."/>
            <person name="Nolan M."/>
            <person name="Tritt A."/>
            <person name="Clum A."/>
            <person name="Lipzen A."/>
            <person name="Daum C."/>
            <person name="Barry K."/>
            <person name="Grigoriev I.V."/>
            <person name="Vilgalys R."/>
        </authorList>
    </citation>
    <scope>NUCLEOTIDE SEQUENCE</scope>
    <source>
        <strain evidence="1">PMI_201</strain>
    </source>
</reference>
<dbReference type="EMBL" id="JAJTJA010000009">
    <property type="protein sequence ID" value="KAH8694321.1"/>
    <property type="molecule type" value="Genomic_DNA"/>
</dbReference>
<name>A0AAD4KKK2_9EURO</name>
<sequence>MAHRIPIILCGKTVNIGAHVTHLLKPEFEVIHFITSTEAAKAELADLLTGQAPKIPNTNNVGTNDYSKPPQAIVFGRGYLHTEIVELNKEHRGISSSPVAWIVGDPDVRAPAPLPPDYAVQAAHNVKRAFERWKAAGGTSEIIVLY</sequence>
<protein>
    <submittedName>
        <fullName evidence="1">Uncharacterized protein</fullName>
    </submittedName>
</protein>
<gene>
    <name evidence="1" type="ORF">BGW36DRAFT_430331</name>
</gene>